<accession>A0A266LTW3</accession>
<proteinExistence type="predicted"/>
<dbReference type="EMBL" id="NQKL01000010">
    <property type="protein sequence ID" value="OZY41080.1"/>
    <property type="molecule type" value="Genomic_DNA"/>
</dbReference>
<reference evidence="1 2" key="1">
    <citation type="submission" date="2017-08" db="EMBL/GenBank/DDBJ databases">
        <title>Genomic and metabolic characterisation of spoilage-associated Pseudomonas species.</title>
        <authorList>
            <person name="Stanborough T."/>
            <person name="Fegan N."/>
            <person name="Powell S.M."/>
            <person name="Singh T."/>
            <person name="Tamplin M.L."/>
            <person name="Chandry P.S."/>
        </authorList>
    </citation>
    <scope>NUCLEOTIDE SEQUENCE [LARGE SCALE GENOMIC DNA]</scope>
    <source>
        <strain evidence="1 2">F1820</strain>
    </source>
</reference>
<comment type="caution">
    <text evidence="1">The sequence shown here is derived from an EMBL/GenBank/DDBJ whole genome shotgun (WGS) entry which is preliminary data.</text>
</comment>
<evidence type="ECO:0000313" key="1">
    <source>
        <dbReference type="EMBL" id="OZY41080.1"/>
    </source>
</evidence>
<dbReference type="AlphaFoldDB" id="A0A266LTW3"/>
<protein>
    <recommendedName>
        <fullName evidence="3">DUF3077 domain-containing protein</fullName>
    </recommendedName>
</protein>
<dbReference type="Pfam" id="PF11275">
    <property type="entry name" value="DUF3077"/>
    <property type="match status" value="1"/>
</dbReference>
<evidence type="ECO:0008006" key="3">
    <source>
        <dbReference type="Google" id="ProtNLM"/>
    </source>
</evidence>
<dbReference type="RefSeq" id="WP_095029783.1">
    <property type="nucleotide sequence ID" value="NZ_NQKL01000010.1"/>
</dbReference>
<name>A0A266LTW3_PSEFR</name>
<dbReference type="InterPro" id="IPR021427">
    <property type="entry name" value="DUF3077"/>
</dbReference>
<gene>
    <name evidence="1" type="ORF">CJF43_14395</name>
</gene>
<organism evidence="1 2">
    <name type="scientific">Pseudomonas fragi</name>
    <dbReference type="NCBI Taxonomy" id="296"/>
    <lineage>
        <taxon>Bacteria</taxon>
        <taxon>Pseudomonadati</taxon>
        <taxon>Pseudomonadota</taxon>
        <taxon>Gammaproteobacteria</taxon>
        <taxon>Pseudomonadales</taxon>
        <taxon>Pseudomonadaceae</taxon>
        <taxon>Pseudomonas</taxon>
    </lineage>
</organism>
<evidence type="ECO:0000313" key="2">
    <source>
        <dbReference type="Proteomes" id="UP000216113"/>
    </source>
</evidence>
<sequence>MKRLTTTEIRFISPAHAHKKQELFSVNPDVDARNALHVASDLLYSVMDILTDAASGGIPLEGNSAFMVTHTLESARAALNSVIGNLEKNNDLNPGA</sequence>
<dbReference type="Proteomes" id="UP000216113">
    <property type="component" value="Unassembled WGS sequence"/>
</dbReference>